<dbReference type="InterPro" id="IPR036928">
    <property type="entry name" value="AS_sf"/>
</dbReference>
<dbReference type="Pfam" id="PF01425">
    <property type="entry name" value="Amidase"/>
    <property type="match status" value="1"/>
</dbReference>
<dbReference type="Gene3D" id="3.90.1300.10">
    <property type="entry name" value="Amidase signature (AS) domain"/>
    <property type="match status" value="1"/>
</dbReference>
<organism evidence="2 3">
    <name type="scientific">Actinoplanes subglobosus</name>
    <dbReference type="NCBI Taxonomy" id="1547892"/>
    <lineage>
        <taxon>Bacteria</taxon>
        <taxon>Bacillati</taxon>
        <taxon>Actinomycetota</taxon>
        <taxon>Actinomycetes</taxon>
        <taxon>Micromonosporales</taxon>
        <taxon>Micromonosporaceae</taxon>
        <taxon>Actinoplanes</taxon>
    </lineage>
</organism>
<protein>
    <submittedName>
        <fullName evidence="2">Amidase</fullName>
        <ecNumber evidence="2">3.5.1.4</ecNumber>
    </submittedName>
</protein>
<dbReference type="Proteomes" id="UP001595867">
    <property type="component" value="Unassembled WGS sequence"/>
</dbReference>
<dbReference type="PANTHER" id="PTHR43372">
    <property type="entry name" value="FATTY-ACID AMIDE HYDROLASE"/>
    <property type="match status" value="1"/>
</dbReference>
<accession>A0ABV8IQ38</accession>
<feature type="domain" description="Amidase" evidence="1">
    <location>
        <begin position="25"/>
        <end position="466"/>
    </location>
</feature>
<dbReference type="InterPro" id="IPR020556">
    <property type="entry name" value="Amidase_CS"/>
</dbReference>
<dbReference type="InterPro" id="IPR023631">
    <property type="entry name" value="Amidase_dom"/>
</dbReference>
<dbReference type="GO" id="GO:0004040">
    <property type="term" value="F:amidase activity"/>
    <property type="evidence" value="ECO:0007669"/>
    <property type="project" value="UniProtKB-EC"/>
</dbReference>
<gene>
    <name evidence="2" type="ORF">ACFO0C_12615</name>
</gene>
<keyword evidence="3" id="KW-1185">Reference proteome</keyword>
<dbReference type="EC" id="3.5.1.4" evidence="2"/>
<dbReference type="InterPro" id="IPR052739">
    <property type="entry name" value="FAAH2"/>
</dbReference>
<reference evidence="3" key="1">
    <citation type="journal article" date="2019" name="Int. J. Syst. Evol. Microbiol.">
        <title>The Global Catalogue of Microorganisms (GCM) 10K type strain sequencing project: providing services to taxonomists for standard genome sequencing and annotation.</title>
        <authorList>
            <consortium name="The Broad Institute Genomics Platform"/>
            <consortium name="The Broad Institute Genome Sequencing Center for Infectious Disease"/>
            <person name="Wu L."/>
            <person name="Ma J."/>
        </authorList>
    </citation>
    <scope>NUCLEOTIDE SEQUENCE [LARGE SCALE GENOMIC DNA]</scope>
    <source>
        <strain evidence="3">TBRC 5832</strain>
    </source>
</reference>
<evidence type="ECO:0000259" key="1">
    <source>
        <dbReference type="Pfam" id="PF01425"/>
    </source>
</evidence>
<evidence type="ECO:0000313" key="2">
    <source>
        <dbReference type="EMBL" id="MFC4065776.1"/>
    </source>
</evidence>
<sequence>MTDYAYSTAAELVTAMDAGDVSAVELTTAAIARIERLDGDINAVCVPDFDRALAAAGAADAARSRGETGPVLGVPMTIKDSIDIAGLPTTWGFPMFKDHTAAVDAVAVARLKAAGAVILGKTNVPLGLGDFQSYNAIHGATNNPWDLARTPGGSSGGPAAALAAGFGALSMGSDIGGSLRVPAHFSGVYAHKPSVGLLPSRGHTFPGTRPLPDLGGDLGVIGPMARSATDLAMMIRLLADPDDEGLGIAYRTALRPARHDDLGTFRVLVLGEHPLVPVSSEVRAAIDELAAGLEASGATVLRRTPHLPDLAEGARSYMRLLQSTLAATFPPAVYAAGQEAAAALDPSDTSLAAERTRGMVLSHRDWFAADRVRAAQRAQWAELFSHVDIVVAPVSSTAAFPHDHSEPMFRRTIAIDGVRHDYFDQLVWGGIATAPGLPSTAVPFTRTAQGLPIGLQLIGPLFEDHTPIRFAELLEREFGGFTPPPIGHDPGDPA</sequence>
<comment type="caution">
    <text evidence="2">The sequence shown here is derived from an EMBL/GenBank/DDBJ whole genome shotgun (WGS) entry which is preliminary data.</text>
</comment>
<dbReference type="PANTHER" id="PTHR43372:SF4">
    <property type="entry name" value="FATTY-ACID AMIDE HYDROLASE 2"/>
    <property type="match status" value="1"/>
</dbReference>
<dbReference type="PIRSF" id="PIRSF001221">
    <property type="entry name" value="Amidase_fungi"/>
    <property type="match status" value="1"/>
</dbReference>
<dbReference type="RefSeq" id="WP_378066763.1">
    <property type="nucleotide sequence ID" value="NZ_JBHSBL010000013.1"/>
</dbReference>
<proteinExistence type="predicted"/>
<keyword evidence="2" id="KW-0378">Hydrolase</keyword>
<dbReference type="EMBL" id="JBHSBL010000013">
    <property type="protein sequence ID" value="MFC4065776.1"/>
    <property type="molecule type" value="Genomic_DNA"/>
</dbReference>
<evidence type="ECO:0000313" key="3">
    <source>
        <dbReference type="Proteomes" id="UP001595867"/>
    </source>
</evidence>
<name>A0ABV8IQ38_9ACTN</name>
<dbReference type="PROSITE" id="PS00571">
    <property type="entry name" value="AMIDASES"/>
    <property type="match status" value="1"/>
</dbReference>
<dbReference type="NCBIfam" id="NF004816">
    <property type="entry name" value="PRK06170.1"/>
    <property type="match status" value="1"/>
</dbReference>
<dbReference type="SUPFAM" id="SSF75304">
    <property type="entry name" value="Amidase signature (AS) enzymes"/>
    <property type="match status" value="1"/>
</dbReference>